<dbReference type="VEuPathDB" id="FungiDB:BD410DRAFT_633901"/>
<name>A0A4Y7QDD7_9AGAM</name>
<dbReference type="AlphaFoldDB" id="A0A4Y7QDD7"/>
<proteinExistence type="predicted"/>
<organism evidence="1 2">
    <name type="scientific">Rickenella mellea</name>
    <dbReference type="NCBI Taxonomy" id="50990"/>
    <lineage>
        <taxon>Eukaryota</taxon>
        <taxon>Fungi</taxon>
        <taxon>Dikarya</taxon>
        <taxon>Basidiomycota</taxon>
        <taxon>Agaricomycotina</taxon>
        <taxon>Agaricomycetes</taxon>
        <taxon>Hymenochaetales</taxon>
        <taxon>Rickenellaceae</taxon>
        <taxon>Rickenella</taxon>
    </lineage>
</organism>
<keyword evidence="2" id="KW-1185">Reference proteome</keyword>
<evidence type="ECO:0000313" key="1">
    <source>
        <dbReference type="EMBL" id="TDL25271.1"/>
    </source>
</evidence>
<dbReference type="Proteomes" id="UP000294933">
    <property type="component" value="Unassembled WGS sequence"/>
</dbReference>
<reference evidence="1 2" key="1">
    <citation type="submission" date="2018-06" db="EMBL/GenBank/DDBJ databases">
        <title>A transcriptomic atlas of mushroom development highlights an independent origin of complex multicellularity.</title>
        <authorList>
            <consortium name="DOE Joint Genome Institute"/>
            <person name="Krizsan K."/>
            <person name="Almasi E."/>
            <person name="Merenyi Z."/>
            <person name="Sahu N."/>
            <person name="Viragh M."/>
            <person name="Koszo T."/>
            <person name="Mondo S."/>
            <person name="Kiss B."/>
            <person name="Balint B."/>
            <person name="Kues U."/>
            <person name="Barry K."/>
            <person name="Hegedus J.C."/>
            <person name="Henrissat B."/>
            <person name="Johnson J."/>
            <person name="Lipzen A."/>
            <person name="Ohm R."/>
            <person name="Nagy I."/>
            <person name="Pangilinan J."/>
            <person name="Yan J."/>
            <person name="Xiong Y."/>
            <person name="Grigoriev I.V."/>
            <person name="Hibbett D.S."/>
            <person name="Nagy L.G."/>
        </authorList>
    </citation>
    <scope>NUCLEOTIDE SEQUENCE [LARGE SCALE GENOMIC DNA]</scope>
    <source>
        <strain evidence="1 2">SZMC22713</strain>
    </source>
</reference>
<accession>A0A4Y7QDD7</accession>
<gene>
    <name evidence="1" type="ORF">BD410DRAFT_633901</name>
</gene>
<protein>
    <submittedName>
        <fullName evidence="1">Uncharacterized protein</fullName>
    </submittedName>
</protein>
<dbReference type="EMBL" id="ML170164">
    <property type="protein sequence ID" value="TDL25271.1"/>
    <property type="molecule type" value="Genomic_DNA"/>
</dbReference>
<sequence>MPRGLLSTVRHWPGRRSHDVDESHSATLWLSRIGASFHEVRPPEYIPPFLPTILVATIAAAMLSAQERRNDDDHGFPCQFQNCREAMCSTFAVIIRTAFIKLSECLQDVRHQFPEALPILIPLFAMPHHHVRTAISYLRTAHFMLP</sequence>
<evidence type="ECO:0000313" key="2">
    <source>
        <dbReference type="Proteomes" id="UP000294933"/>
    </source>
</evidence>